<protein>
    <submittedName>
        <fullName evidence="1">Uncharacterized protein</fullName>
    </submittedName>
</protein>
<organism evidence="1 2">
    <name type="scientific">Thalictrum thalictroides</name>
    <name type="common">Rue-anemone</name>
    <name type="synonym">Anemone thalictroides</name>
    <dbReference type="NCBI Taxonomy" id="46969"/>
    <lineage>
        <taxon>Eukaryota</taxon>
        <taxon>Viridiplantae</taxon>
        <taxon>Streptophyta</taxon>
        <taxon>Embryophyta</taxon>
        <taxon>Tracheophyta</taxon>
        <taxon>Spermatophyta</taxon>
        <taxon>Magnoliopsida</taxon>
        <taxon>Ranunculales</taxon>
        <taxon>Ranunculaceae</taxon>
        <taxon>Thalictroideae</taxon>
        <taxon>Thalictrum</taxon>
    </lineage>
</organism>
<comment type="caution">
    <text evidence="1">The sequence shown here is derived from an EMBL/GenBank/DDBJ whole genome shotgun (WGS) entry which is preliminary data.</text>
</comment>
<dbReference type="AlphaFoldDB" id="A0A7J6UXB2"/>
<dbReference type="Proteomes" id="UP000554482">
    <property type="component" value="Unassembled WGS sequence"/>
</dbReference>
<keyword evidence="2" id="KW-1185">Reference proteome</keyword>
<sequence>METDGIQILKVGAQFLTAVRIDTNSIKETLELMQFEEAKPWGTPKIVPMQGFLDNNWEVKLVGDFAIQQYNLKSNVDDKLELHQLFEYCKSSGKDYVSHHHLTLLTYNQNLDEARSMFRMDDFEWSHPLFRDDGFTANRLKAIADGLGVEQTREFCIRDLTQIRYNVNDHVLRRIAEALGEFIPMIS</sequence>
<reference evidence="1 2" key="1">
    <citation type="submission" date="2020-06" db="EMBL/GenBank/DDBJ databases">
        <title>Transcriptomic and genomic resources for Thalictrum thalictroides and T. hernandezii: Facilitating candidate gene discovery in an emerging model plant lineage.</title>
        <authorList>
            <person name="Arias T."/>
            <person name="Riano-Pachon D.M."/>
            <person name="Di Stilio V.S."/>
        </authorList>
    </citation>
    <scope>NUCLEOTIDE SEQUENCE [LARGE SCALE GENOMIC DNA]</scope>
    <source>
        <strain evidence="2">cv. WT478/WT964</strain>
        <tissue evidence="1">Leaves</tissue>
    </source>
</reference>
<evidence type="ECO:0000313" key="2">
    <source>
        <dbReference type="Proteomes" id="UP000554482"/>
    </source>
</evidence>
<dbReference type="EMBL" id="JABWDY010041684">
    <property type="protein sequence ID" value="KAF5177237.1"/>
    <property type="molecule type" value="Genomic_DNA"/>
</dbReference>
<evidence type="ECO:0000313" key="1">
    <source>
        <dbReference type="EMBL" id="KAF5177237.1"/>
    </source>
</evidence>
<name>A0A7J6UXB2_THATH</name>
<proteinExistence type="predicted"/>
<gene>
    <name evidence="1" type="ORF">FRX31_033176</name>
</gene>
<accession>A0A7J6UXB2</accession>